<dbReference type="EMBL" id="CP018092">
    <property type="protein sequence ID" value="ATS17608.1"/>
    <property type="molecule type" value="Genomic_DNA"/>
</dbReference>
<dbReference type="Proteomes" id="UP000231057">
    <property type="component" value="Chromosome"/>
</dbReference>
<keyword evidence="1" id="KW-0812">Transmembrane</keyword>
<evidence type="ECO:0000256" key="1">
    <source>
        <dbReference type="SAM" id="Phobius"/>
    </source>
</evidence>
<keyword evidence="3" id="KW-1185">Reference proteome</keyword>
<accession>A0A2D2PZC7</accession>
<organism evidence="2 3">
    <name type="scientific">Parathermosynechococcus lividus PCC 6715</name>
    <dbReference type="NCBI Taxonomy" id="1917166"/>
    <lineage>
        <taxon>Bacteria</taxon>
        <taxon>Bacillati</taxon>
        <taxon>Cyanobacteriota</taxon>
        <taxon>Cyanophyceae</taxon>
        <taxon>Acaryochloridales</taxon>
        <taxon>Thermosynechococcaceae</taxon>
        <taxon>Parathermosynechococcus</taxon>
    </lineage>
</organism>
<keyword evidence="1" id="KW-1133">Transmembrane helix</keyword>
<sequence>MANPFWAELRWLLGVFLASLGIAVGLKTVAPLYPLPPTLGVILALVLFPSLVMAVVLVRLNQGDNQTP</sequence>
<dbReference type="RefSeq" id="WP_099797813.1">
    <property type="nucleotide sequence ID" value="NZ_CP018092.1"/>
</dbReference>
<gene>
    <name evidence="2" type="ORF">BRW62_01330</name>
</gene>
<evidence type="ECO:0000313" key="3">
    <source>
        <dbReference type="Proteomes" id="UP000231057"/>
    </source>
</evidence>
<dbReference type="AlphaFoldDB" id="A0A2D2PZC7"/>
<feature type="transmembrane region" description="Helical" evidence="1">
    <location>
        <begin position="12"/>
        <end position="33"/>
    </location>
</feature>
<protein>
    <submittedName>
        <fullName evidence="2">Uncharacterized protein</fullName>
    </submittedName>
</protein>
<proteinExistence type="predicted"/>
<reference evidence="3" key="2">
    <citation type="journal article" date="2022" name="Front. Microbiol.">
        <title>Comparative Genomic Analysis Revealed Distinct Molecular Components and Organization of CO2-Concentrating Mechanism in Thermophilic Cyanobacteria.</title>
        <authorList>
            <person name="Tang J."/>
            <person name="Zhou H."/>
            <person name="Yao D."/>
            <person name="Riaz S."/>
            <person name="You D."/>
            <person name="Klepacz-Smolka A."/>
            <person name="Daroch M."/>
        </authorList>
    </citation>
    <scope>NUCLEOTIDE SEQUENCE [LARGE SCALE GENOMIC DNA]</scope>
    <source>
        <strain evidence="3">PCC 6715</strain>
    </source>
</reference>
<dbReference type="KEGG" id="slw:BRW62_01330"/>
<keyword evidence="1" id="KW-0472">Membrane</keyword>
<reference evidence="2 3" key="1">
    <citation type="submission" date="2016-11" db="EMBL/GenBank/DDBJ databases">
        <title>Complete genome sequence of thermophilic cyanobacteria strain Synechococcus sp. PCC6715.</title>
        <authorList>
            <person name="Tang J."/>
            <person name="Daroch M."/>
            <person name="Liang Y."/>
            <person name="Jiang D."/>
            <person name="Shah M."/>
        </authorList>
    </citation>
    <scope>NUCLEOTIDE SEQUENCE [LARGE SCALE GENOMIC DNA]</scope>
    <source>
        <strain evidence="2 3">PCC 6715</strain>
    </source>
</reference>
<feature type="transmembrane region" description="Helical" evidence="1">
    <location>
        <begin position="39"/>
        <end position="60"/>
    </location>
</feature>
<evidence type="ECO:0000313" key="2">
    <source>
        <dbReference type="EMBL" id="ATS17608.1"/>
    </source>
</evidence>
<name>A0A2D2PZC7_PARLV</name>